<feature type="chain" id="PRO_5016113282" evidence="2">
    <location>
        <begin position="27"/>
        <end position="199"/>
    </location>
</feature>
<feature type="signal peptide" evidence="2">
    <location>
        <begin position="1"/>
        <end position="26"/>
    </location>
</feature>
<accession>A0A2U8HH83</accession>
<feature type="transmembrane region" description="Helical" evidence="1">
    <location>
        <begin position="147"/>
        <end position="171"/>
    </location>
</feature>
<dbReference type="Proteomes" id="UP000244915">
    <property type="component" value="Chromosome 2"/>
</dbReference>
<feature type="transmembrane region" description="Helical" evidence="1">
    <location>
        <begin position="94"/>
        <end position="113"/>
    </location>
</feature>
<feature type="transmembrane region" description="Helical" evidence="1">
    <location>
        <begin position="178"/>
        <end position="198"/>
    </location>
</feature>
<keyword evidence="2" id="KW-0732">Signal</keyword>
<dbReference type="RefSeq" id="WP_108968585.1">
    <property type="nucleotide sequence ID" value="NZ_CP022190.1"/>
</dbReference>
<gene>
    <name evidence="3" type="ORF">CEW88_15295</name>
</gene>
<keyword evidence="1" id="KW-0812">Transmembrane</keyword>
<keyword evidence="1" id="KW-1133">Transmembrane helix</keyword>
<evidence type="ECO:0000256" key="1">
    <source>
        <dbReference type="SAM" id="Phobius"/>
    </source>
</evidence>
<keyword evidence="1" id="KW-0472">Membrane</keyword>
<evidence type="ECO:0000313" key="3">
    <source>
        <dbReference type="EMBL" id="AWI85122.1"/>
    </source>
</evidence>
<feature type="transmembrane region" description="Helical" evidence="1">
    <location>
        <begin position="69"/>
        <end position="88"/>
    </location>
</feature>
<reference evidence="3 4" key="1">
    <citation type="submission" date="2017-06" db="EMBL/GenBank/DDBJ databases">
        <title>Yangia sp. YSBP01 complete genome sequence.</title>
        <authorList>
            <person name="Woo J.-H."/>
            <person name="Kim H.-S."/>
        </authorList>
    </citation>
    <scope>NUCLEOTIDE SEQUENCE [LARGE SCALE GENOMIC DNA]</scope>
    <source>
        <strain evidence="3 4">YSBP01</strain>
    </source>
</reference>
<dbReference type="OrthoDB" id="9808192at2"/>
<feature type="transmembrane region" description="Helical" evidence="1">
    <location>
        <begin position="44"/>
        <end position="62"/>
    </location>
</feature>
<dbReference type="Pfam" id="PF04955">
    <property type="entry name" value="HupE_UreJ"/>
    <property type="match status" value="1"/>
</dbReference>
<evidence type="ECO:0000256" key="2">
    <source>
        <dbReference type="SAM" id="SignalP"/>
    </source>
</evidence>
<dbReference type="PIRSF" id="PIRSF016919">
    <property type="entry name" value="HupE_UreJ"/>
    <property type="match status" value="1"/>
</dbReference>
<dbReference type="KEGG" id="ypac:CEW88_15295"/>
<feature type="transmembrane region" description="Helical" evidence="1">
    <location>
        <begin position="118"/>
        <end position="135"/>
    </location>
</feature>
<dbReference type="AlphaFoldDB" id="A0A2U8HH83"/>
<protein>
    <submittedName>
        <fullName evidence="3">Ni/Fe hydrogenase</fullName>
    </submittedName>
</protein>
<name>A0A2U8HH83_9RHOB</name>
<sequence length="199" mass="19530">MHSRHLYAVLLALTVVALGTGSPALAHSGDAAAGGFVTGFLHPILGWDHVIAMVAVGLWGAFLGAPAVWLLPVTFPLVMAVGGMLGAVGVPLPGIETGIAASGLVIGLAVLFAARPPLPVAAAIVAVFAVFHGHAHGTEMPGAVSPLAYAGGFVIGTGLLHLCGIAFGMLTRSRPGTLAVRGAGGVIAALGAGFLTGAL</sequence>
<organism evidence="3 4">
    <name type="scientific">Alloyangia pacifica</name>
    <dbReference type="NCBI Taxonomy" id="311180"/>
    <lineage>
        <taxon>Bacteria</taxon>
        <taxon>Pseudomonadati</taxon>
        <taxon>Pseudomonadota</taxon>
        <taxon>Alphaproteobacteria</taxon>
        <taxon>Rhodobacterales</taxon>
        <taxon>Roseobacteraceae</taxon>
        <taxon>Alloyangia</taxon>
    </lineage>
</organism>
<proteinExistence type="predicted"/>
<dbReference type="InterPro" id="IPR007038">
    <property type="entry name" value="HupE_UreJ"/>
</dbReference>
<evidence type="ECO:0000313" key="4">
    <source>
        <dbReference type="Proteomes" id="UP000244915"/>
    </source>
</evidence>
<dbReference type="EMBL" id="CP022190">
    <property type="protein sequence ID" value="AWI85122.1"/>
    <property type="molecule type" value="Genomic_DNA"/>
</dbReference>